<feature type="compositionally biased region" description="Polar residues" evidence="2">
    <location>
        <begin position="865"/>
        <end position="876"/>
    </location>
</feature>
<protein>
    <submittedName>
        <fullName evidence="3">Uncharacterized protein</fullName>
    </submittedName>
</protein>
<dbReference type="InterPro" id="IPR026847">
    <property type="entry name" value="VPS13"/>
</dbReference>
<feature type="region of interest" description="Disordered" evidence="2">
    <location>
        <begin position="1445"/>
        <end position="1480"/>
    </location>
</feature>
<feature type="compositionally biased region" description="Low complexity" evidence="2">
    <location>
        <begin position="3889"/>
        <end position="3900"/>
    </location>
</feature>
<dbReference type="GeneID" id="25270597"/>
<feature type="region of interest" description="Disordered" evidence="2">
    <location>
        <begin position="410"/>
        <end position="461"/>
    </location>
</feature>
<feature type="compositionally biased region" description="Basic and acidic residues" evidence="2">
    <location>
        <begin position="2731"/>
        <end position="2741"/>
    </location>
</feature>
<evidence type="ECO:0000256" key="1">
    <source>
        <dbReference type="ARBA" id="ARBA00006545"/>
    </source>
</evidence>
<feature type="compositionally biased region" description="Polar residues" evidence="2">
    <location>
        <begin position="994"/>
        <end position="1003"/>
    </location>
</feature>
<dbReference type="VEuPathDB" id="ToxoDB:EAH_00025270"/>
<feature type="region of interest" description="Disordered" evidence="2">
    <location>
        <begin position="4522"/>
        <end position="4541"/>
    </location>
</feature>
<feature type="region of interest" description="Disordered" evidence="2">
    <location>
        <begin position="4048"/>
        <end position="4084"/>
    </location>
</feature>
<feature type="region of interest" description="Disordered" evidence="2">
    <location>
        <begin position="1026"/>
        <end position="1046"/>
    </location>
</feature>
<feature type="compositionally biased region" description="Polar residues" evidence="2">
    <location>
        <begin position="934"/>
        <end position="943"/>
    </location>
</feature>
<reference evidence="3" key="1">
    <citation type="submission" date="2013-10" db="EMBL/GenBank/DDBJ databases">
        <title>Genomic analysis of the causative agents of coccidiosis in chickens.</title>
        <authorList>
            <person name="Reid A.J."/>
            <person name="Blake D."/>
            <person name="Billington K."/>
            <person name="Browne H."/>
            <person name="Dunn M."/>
            <person name="Hung S."/>
            <person name="Kawahara F."/>
            <person name="Miranda-Saavedra D."/>
            <person name="Mourier T."/>
            <person name="Nagra H."/>
            <person name="Otto T.D."/>
            <person name="Rawlings N."/>
            <person name="Sanchez A."/>
            <person name="Sanders M."/>
            <person name="Subramaniam C."/>
            <person name="Tay Y."/>
            <person name="Dear P."/>
            <person name="Doerig C."/>
            <person name="Gruber A."/>
            <person name="Parkinson J."/>
            <person name="Shirley M."/>
            <person name="Wan K.L."/>
            <person name="Berriman M."/>
            <person name="Tomley F."/>
            <person name="Pain A."/>
        </authorList>
    </citation>
    <scope>NUCLEOTIDE SEQUENCE [LARGE SCALE GENOMIC DNA]</scope>
    <source>
        <strain evidence="3">Houghton</strain>
    </source>
</reference>
<feature type="region of interest" description="Disordered" evidence="2">
    <location>
        <begin position="5813"/>
        <end position="5833"/>
    </location>
</feature>
<feature type="compositionally biased region" description="Low complexity" evidence="2">
    <location>
        <begin position="4284"/>
        <end position="4293"/>
    </location>
</feature>
<feature type="region of interest" description="Disordered" evidence="2">
    <location>
        <begin position="4618"/>
        <end position="4676"/>
    </location>
</feature>
<feature type="region of interest" description="Disordered" evidence="2">
    <location>
        <begin position="4449"/>
        <end position="4468"/>
    </location>
</feature>
<feature type="compositionally biased region" description="Polar residues" evidence="2">
    <location>
        <begin position="1467"/>
        <end position="1480"/>
    </location>
</feature>
<feature type="region of interest" description="Disordered" evidence="2">
    <location>
        <begin position="3380"/>
        <end position="3430"/>
    </location>
</feature>
<feature type="region of interest" description="Disordered" evidence="2">
    <location>
        <begin position="1754"/>
        <end position="1773"/>
    </location>
</feature>
<feature type="compositionally biased region" description="Basic and acidic residues" evidence="2">
    <location>
        <begin position="4067"/>
        <end position="4083"/>
    </location>
</feature>
<feature type="region of interest" description="Disordered" evidence="2">
    <location>
        <begin position="5703"/>
        <end position="5730"/>
    </location>
</feature>
<feature type="compositionally biased region" description="Polar residues" evidence="2">
    <location>
        <begin position="3394"/>
        <end position="3415"/>
    </location>
</feature>
<feature type="region of interest" description="Disordered" evidence="2">
    <location>
        <begin position="4224"/>
        <end position="4244"/>
    </location>
</feature>
<feature type="region of interest" description="Disordered" evidence="2">
    <location>
        <begin position="1550"/>
        <end position="1572"/>
    </location>
</feature>
<feature type="region of interest" description="Disordered" evidence="2">
    <location>
        <begin position="3013"/>
        <end position="3047"/>
    </location>
</feature>
<feature type="region of interest" description="Disordered" evidence="2">
    <location>
        <begin position="4263"/>
        <end position="4299"/>
    </location>
</feature>
<name>U6GU52_EIMAC</name>
<feature type="compositionally biased region" description="Polar residues" evidence="2">
    <location>
        <begin position="4849"/>
        <end position="4865"/>
    </location>
</feature>
<feature type="compositionally biased region" description="Basic residues" evidence="2">
    <location>
        <begin position="4619"/>
        <end position="4631"/>
    </location>
</feature>
<evidence type="ECO:0000256" key="2">
    <source>
        <dbReference type="SAM" id="MobiDB-lite"/>
    </source>
</evidence>
<feature type="compositionally biased region" description="Polar residues" evidence="2">
    <location>
        <begin position="429"/>
        <end position="445"/>
    </location>
</feature>
<reference evidence="3" key="2">
    <citation type="submission" date="2013-10" db="EMBL/GenBank/DDBJ databases">
        <authorList>
            <person name="Aslett M."/>
        </authorList>
    </citation>
    <scope>NUCLEOTIDE SEQUENCE [LARGE SCALE GENOMIC DNA]</scope>
    <source>
        <strain evidence="3">Houghton</strain>
    </source>
</reference>
<feature type="region of interest" description="Disordered" evidence="2">
    <location>
        <begin position="1089"/>
        <end position="1110"/>
    </location>
</feature>
<feature type="compositionally biased region" description="Low complexity" evidence="2">
    <location>
        <begin position="980"/>
        <end position="993"/>
    </location>
</feature>
<feature type="region of interest" description="Disordered" evidence="2">
    <location>
        <begin position="2774"/>
        <end position="2832"/>
    </location>
</feature>
<dbReference type="OrthoDB" id="428159at2759"/>
<evidence type="ECO:0000313" key="3">
    <source>
        <dbReference type="EMBL" id="CDI82094.1"/>
    </source>
</evidence>
<feature type="compositionally biased region" description="Basic and acidic residues" evidence="2">
    <location>
        <begin position="1"/>
        <end position="14"/>
    </location>
</feature>
<dbReference type="RefSeq" id="XP_013248388.1">
    <property type="nucleotide sequence ID" value="XM_013392934.1"/>
</dbReference>
<accession>U6GU52</accession>
<feature type="region of interest" description="Disordered" evidence="2">
    <location>
        <begin position="1"/>
        <end position="113"/>
    </location>
</feature>
<dbReference type="GO" id="GO:0006623">
    <property type="term" value="P:protein targeting to vacuole"/>
    <property type="evidence" value="ECO:0007669"/>
    <property type="project" value="TreeGrafter"/>
</dbReference>
<keyword evidence="4" id="KW-1185">Reference proteome</keyword>
<feature type="region of interest" description="Disordered" evidence="2">
    <location>
        <begin position="3887"/>
        <end position="3911"/>
    </location>
</feature>
<dbReference type="PANTHER" id="PTHR16166">
    <property type="entry name" value="VACUOLAR PROTEIN SORTING-ASSOCIATED PROTEIN VPS13"/>
    <property type="match status" value="1"/>
</dbReference>
<evidence type="ECO:0000313" key="4">
    <source>
        <dbReference type="Proteomes" id="UP000018050"/>
    </source>
</evidence>
<feature type="region of interest" description="Disordered" evidence="2">
    <location>
        <begin position="2320"/>
        <end position="2339"/>
    </location>
</feature>
<feature type="compositionally biased region" description="Basic and acidic residues" evidence="2">
    <location>
        <begin position="1451"/>
        <end position="1465"/>
    </location>
</feature>
<feature type="compositionally biased region" description="Basic and acidic residues" evidence="2">
    <location>
        <begin position="5711"/>
        <end position="5722"/>
    </location>
</feature>
<feature type="region of interest" description="Disordered" evidence="2">
    <location>
        <begin position="2720"/>
        <end position="2751"/>
    </location>
</feature>
<dbReference type="PANTHER" id="PTHR16166:SF93">
    <property type="entry name" value="INTERMEMBRANE LIPID TRANSFER PROTEIN VPS13"/>
    <property type="match status" value="1"/>
</dbReference>
<feature type="compositionally biased region" description="Basic and acidic residues" evidence="2">
    <location>
        <begin position="414"/>
        <end position="427"/>
    </location>
</feature>
<comment type="similarity">
    <text evidence="1">Belongs to the VPS13 family.</text>
</comment>
<organism evidence="3 4">
    <name type="scientific">Eimeria acervulina</name>
    <name type="common">Coccidian parasite</name>
    <dbReference type="NCBI Taxonomy" id="5801"/>
    <lineage>
        <taxon>Eukaryota</taxon>
        <taxon>Sar</taxon>
        <taxon>Alveolata</taxon>
        <taxon>Apicomplexa</taxon>
        <taxon>Conoidasida</taxon>
        <taxon>Coccidia</taxon>
        <taxon>Eucoccidiorida</taxon>
        <taxon>Eimeriorina</taxon>
        <taxon>Eimeriidae</taxon>
        <taxon>Eimeria</taxon>
    </lineage>
</organism>
<proteinExistence type="inferred from homology"/>
<feature type="compositionally biased region" description="Low complexity" evidence="2">
    <location>
        <begin position="4229"/>
        <end position="4239"/>
    </location>
</feature>
<feature type="region of interest" description="Disordered" evidence="2">
    <location>
        <begin position="4846"/>
        <end position="4869"/>
    </location>
</feature>
<dbReference type="Proteomes" id="UP000018050">
    <property type="component" value="Unassembled WGS sequence"/>
</dbReference>
<dbReference type="OMA" id="HKARNVE"/>
<feature type="region of interest" description="Disordered" evidence="2">
    <location>
        <begin position="854"/>
        <end position="887"/>
    </location>
</feature>
<dbReference type="EMBL" id="HG672032">
    <property type="protein sequence ID" value="CDI82094.1"/>
    <property type="molecule type" value="Genomic_DNA"/>
</dbReference>
<sequence length="6360" mass="689254">MHDAGHLRVGGKEELQDDSNAGAPSGARPTAPLERDAVAAVNAEATSVLQAARQAGNDEDDHTQEIDAAELRSLRARARASSSSPGETSDGKRPRAAAPGAPKSEPVADSPRASDRVLLQDEKQMHPVEAAVSAVIAAAAVAKSEPEQEAHPKMSRESGRASSLLSVLLSAVLRQLLPWVLPSALQGASAADVKVSISKKQLTLSGVSLQPQELTALTGAPLHLLHCSIGELQLQLGRQEKGGAVVTDPRANVAASALGRKLHGDQIFEEDAASPPKPAVAVDEAAKSVAREELLSLLLSVKDVIVVLVPTSPHEWSRQQLLELALQRRRSLLYNMDSELQQKQLQTCSGFSPCLSSLISHWIDRNIQWASLNLTNLHLRIEFLLPHCSGSGSAPFAFGMHLEELRLRTLPSGESKDSRPRAARGDPQEGNNPETAASSPHQATGATAEPLPRNGTSGKCGSNTQENVCSEFAIRGCSMYTQNEVLLLAPHTCSVAENTERLCAVLAEQQHQRGYSSSQQADEEQPQPDERHQVQMHCHMPATMCRKQQQSRTTACRCRCLLAPVGMHGFLRKNVMIACSEENGDRRRSGVALRQGDSSCDSASAFPNANEETSSADPAYVVSVESDSLEVILCPEVVRSLRWLTANLELHRKGVDAAESILSLVRPFVPSCTVLGNPRIWWRFAIRAICRLQRGRHRSACTNSNYFAMGAQFDICGDGLPVEEILKLRLCTEKAAAYRRLRLLQLQGKLTQQQLDQLLRLRDLIPLPQLLQAHAASMQDFMDQQRKTAAARTARMWPHWFPVWKKGSPEQGFRTGIETRTTGEVNAAAGADHKSYGFRSPVPPLSLQSVIDQHRTERQIHQESRQQTPQNGGHQQRLQKERQGVYPEGEECLSDLDDFFDACSQPATARLGSSGRLRAGSKEGSTPALMLATSKPTQQQMQTHDGKPPAEEPPPLPSEMAALEGVCTGEAPSQGGSESGAVAAPRAAVGPAATKSSIENTLESGDDLSEGGDIFYDCLDLQTPRSTTLASRDGGAPTDTSKAPITPLSTIQNSLLLPATPKGVAHTMSISIVLRSASFSCGVDEVKYSQAESQPERRNSSQKQQQGRQQAVGSIILGRVGPVRVSGTIGTETFQGSVSVDSLDVSFNKWGLHCEQKLVFMDRDTGNKPLLSLRVSQDSVNAPPAAIVVDGGCSQESEPSTCFRDGGKEGSEQSYLTVSLKVLRVICIIDPCALKETATLRKGFSSAAAAGERVATEASQQCSLLQLRRCTMPDHQPITNVRAGSVWVESTTGNTGLHRQLLHLSPKRQQQLRDGASVRYAVVVEAPTLIVPASEGRAILCHLGELREKCTHLFKARQSPAAVAEVGGVGSAAVHTHLLRHLSLRSHHALLLRDSHMLLHNDLDKLKRELTLPQGACREYMSSNDFSQCTYQSGHWRDMRQLKPILQPQEQMRDAESCSMGKEDGENSTGNQRSTGRIPTTWGTWGSVQPVVFPSELVAAFEVEHVDILDPRLVFLPSKLPFAVDSLKAALLCSEITAATAGCPSFASACRAPTGPSSQNEGGANGGKTSETDGGCSRIPLYVEASLEWEELGIYLHHLDDSTEGQERIDRKTASFSGLAQETVNAEDALHLHAKQVSAHFNNRNCGTVCRLEMKQLLLEQPSLPEGSVNRYIVRVPPLDHFSASKYVASEFPGGASIQLVFTSGTCSASGANAASITTFVHVLRPMTLNFRPTPLIWAVNFLKEPFGSCVSSGGRNTAGNKSGTCTDGESSSSLYEAHSQRKKISGDAPQLEARAEAALKTGKLELDPTTPPHAGEVSAEASGSWVQGDPVLREVRVDLQTVDFLWSTRGSDRPLATASVSAASVSLQLRRYSTKITGSVKDLKLHFVTSSMRSVKTAIRSSGCRRECRAQVQLKQAPWEVPLELCADKHLVHNRLTKTAILQTTEIIGLVPGRSYVVSFSLESVHPLSPQFCGLSSNLKVDVGTCRVVYIHPKFWRLFDWMIDDFIGTLTSSQSSAVSPPQKARLGSISASQEVPTKRIERSPSLEDLAIRSVLQSAASVAMPTSPPSVHSNEREFTSEGLVHRSSKKQPLLVPNEGLRRIFLLADAGRSILGLSPLFQERQLGPSGNSGGDSELHRLVLPQSLPFSVLHYEIRIASPRLLLPAGCRPNSRVILWPPVGCTKRESYGCRVACDGSCRTTSTAVGGGLATCKKCIDYLAASASSTHAGAREILCLLDSFTVSNSWRLSRGHGIVESINVEFKGAKAFAKIDEFSQSLNKSCSKPAPAPVDIHRRKGFEAPYWGGTCRRCARRVPWFARSSTGGSCSSPASAASGDSDATATTDCGRYLFGSADVVFRMFRPVLRLCSSRWLRVEAGLLPVILDVQTLRLLFDIVENNITANDPDTAVENAGALLPACSPTPCSGGLHAMHVKRGTEEPSASRSDASFPMHSPVPNGAFGIAPHNLEEDLRGLVQTMLGNHRLQGLLEPQVDFIELLEEWGHETLLLELVVEGLQLALREQPLKKEVRKLRKKCGALRRCIRALERRQGLRPNESNISQFPAQEGGSRVLALDGLRKACVPQREPFLLFHATRLRAQLRSLRLEPAQAEQVGLLLPTASLAHPWTSFVNIVKGQPILEEVRTSSLTSPPAMGTFIGMRIGSCSIFSPEFAPPFSVVFTDGASPLGLSQQQLEPLADSVRQAEQDAFAAAIATARIDERLAAEAGSSSSSGPKEEEQMKQADEQLSACSQQPPVQEEHLLVAPFAAPWIEPLHLQDPVDASSGDERETVSGKPVTSGSAGFAESGKLPSFGPRASARRPGSSEVTSGPPVEMPPCSRDYEVVFRCCLQYKKQQRGAQPCVPGLSLVPQPSELTVMYKSASAIPVIPMSDGCVPSLSNQHKGMPDEVTEVLRRLLHQRQHRRKQQRIAVSSTGPRCVLNLPLLYRISAFLSNDEATSGNAFSPTDAPGDIATAVMNRREGWPCTRRIRSVPALSSRSSHFRGRLIASNRYASRGNNQWNLKQGPASCLPHDEDTRDHKPKQGSSSDSAVSNRISCSLKCSRQKAALRSGTPSVEGELTQFGNRALALCCSSFDSAKHFAAGRGGRCSSEALPEHVEDGPTDAATSVHDCETSSRQTHKVGGDPLLFRRSASSRETAAVATPKRQELPPLQLKSMEVSVRLSEASLLLPVDSRSCESSSVLLHGSVNLHRRADDVRDPIGPQGLSEDAKLAAGAYENIQGGGNKGKKESFWVCETSSTAAAEEERTPEQMLQQEEAFWKGTTKFLGNIPDRFCPGVRGFDVLLQSAAVTCLPTSAPLQPICGSSDDVSNGRIYLDLRSSRRLRWARGGRKYTGAPPEVSARRDLDGVSRKFLVSEELKSAAGQRDVEAHLRRVGRATPSSEDPSAAGSTLSPNSNVKSQGKFHPNAKVPGSAARHDESLLITNSEASVTQFHSNARSICSGLRAQISHAFIPPAARCRRQESDVSLTVSTAARRGIGDSSGSSCEGQQHQNVGYSHESCCCCLINGTDSNGGRVDEGPCGLPCDCCCHHPQEYTALQASPCELELSYLDCLLIWRCAAEQMMQLEQHQKMQQAQVAMLQRLLHRSAVLEQQFSVKQSLLHKQYTGDDQTPASPASASFPFTCAVSPQAQRWTHRRLVYPNAAAASSLAQQEREVTPTYPRQRHVSARLPLLRVTLLNDHLDYLQAPLLQMLVLNCRLSQACSLLPPQDTDTTPLWVQQQSPKPESSSVSLLNASLRLWAFNPLAVAFEPVVESLPLSLVVREAPYSLMRFAYSSCCDDDSLALSAGHRVFGRWQLQHRPSWSSSPSSVQGSSQGALVETAPSPAFKPWQQMSSINSSICSTSSTGNDSACPVAPVRFHFSRSSAARDACAFESQQGSSSSEHGTNVPLEGLRKEPLLRRHTSGEASMNSMHRQGSRAFLPHSGTEGTADGCSSVECTSTTDAASSSKRYVGIFVSSTEGSSIEANLSPLLLQSVLGSLCKWHRDFVHNMQQQQQQRRRKICRSASLCGKGTRLSQACQQLLPGYHQQKPIQLQEKLPGSPNHKKSQCSGGREEEHGEAPEVSDGRKQNLVADNMSLQRRPSRSVDASPICLSPVQDRYAERRHSLCSSLPEVTVIDGPLDRQLGQQEPKPFREAAAPKRGKQFIPYHVVNQTGLHLGILLLRTPAEVRAPGSEGLSGSNATHATAAVHLGLPPTLRRCRRHNRNVGACEQDSSSVDSNSSTSEAEAGRALAGVPIHWGFGLPLQTVPRGSRGSAGTAANASDKETLSCPSSPSSASEKPTRFKAWKNSASWDWLKPSEEKALTQMRVPIGTASTAHVALQLAKQPIREIAAEGPLVTNTGRWSGAERDVHADGSSRRWRLRMPVPLDRVGVYIQPLADVKTAGTQKQKVPFVVCRLIVDTGTKQLLVQSQVVLRSSCSVPLQVMLLSSLETASHGPQKKHPLPEDSEESERLSGLLLKPGKSLAIPVDLCFTGRLRIRPVQAGKTYSWSRDLSLGMLWQAVDGAEQQKPTGGGEPDKAEQGASRRSLPNSMCCLKLLYGLPVISHFRYRIHCPLALKAGEDPPGDSEGLLQLNEWQHVHSFPLAGVAFLSISLADGQWSKRTQVHPRPLQRRRPPPTAPNATVAGASAALAPPTGGGQAPADCLTGGAPDAGKLESSGGTVTGETIVEVECFDSKYRSAKIWVIFCDSSGGTCLLLHSPVWLVSHIQWALQRQWLKQPQQQGQDNPAEPQDKRLPVVEYSVIRRSNPAELGWAMQAVSAAAAAVDLNRDAEQPKPSRLPNFTCRSGLRKDCSGEIRLLDFGFLDIWKDFPRMLSVSASCTEDLSAGSRDKSTVYQGSRTEHTSGTPSSLCEGGPSLGSAMGGPCLDIVATMSEAPLPLLRPVLLLTFSPMYTITSQCPFPIRVRQARSGCPCSDGRSADCGIVDFTLQIQPHHTEALVWQFKEGSRAIQLQGSMPTLCWLQGGCKRGASTHLDSGPTEVVWSAWSGYSSLCLPGEDWCLRLPSAPSTLPRTTLETVATHRSGSSCSESSLQFGECDFEEKGHLHENSQGELYPMPAIEPQELLGALLRRGVSVQICGSQPAKWHLSERFTRRAFSTAWCSALRLGSAEGPANTLNLTVQMETFDMRDTVSICNGTPLPLLLRQCRHSDTQAGKGADPESCQESAVAQKLGLTDAAAFGMDSVAAAVAELWGAAKHGERLQQHQRNLDKGDSFVHHDRGSVGWHSRSTQLLNMLLEAQKCAEQQRRTRKPTGAFPFHSSEAVYISAAPHEEGTHLQLDRLARVASAAAAQKAKEQPQHQTGKDSTSNACCWCSFESAVSEELCAMQKEALEGTVSGAGDSVPSNLALLPQLVLPGETVLFTWDDYRCLPCIELTYFPWLQQHNEERSSVITKKSGASRFCKAVSPVTEYPSFDTPFVVCIPLRPDVCGVVPLSPLPSSHWLLFRVVRRAGRLLLHIAPAGEVLGVTNSSPHSQAGRTHPDNICQLDSKSSHVSDWSKATNAQAGSPMLAWAEADTEKVSASRDDVDVHSLLLVPRYFQLPMVNMDLTAGCSRSRETSSGSIGRVPPWSFASMCKFAGTVVGSYASDRKAKPAAVQASKPAKSDSKGGDAASRMLPVQPTPDPPTFELRIQIPRLQFSVLSQGAVVDPLSRQIDSMHSQAYYPVLLQRAPPMPSEAGSTTESNIIQVSRTAGSTRTNREEGDTRSGESHVSASNSKDGGALVEFLLQQRQPFNGSRGDRVVVVDKCSLALKPVSVRTDLKSLYMASDALSCWRSAWAAATTSMSRHNPEMASCIPASCNHQRGPERPSTGNIKPSALHRGGILPDDKDLEYHYATQCGLAWACKGCKACQSPFSLFVSHIAGTGLVLLPTPLAVHPWVFKPKKPTVQEPIHTFSQQREQRYIFRVLTVAKTCVVLSFKADTGGNSSALRRSVVTLSSLEDARFDVDGLHMTSRELVAQLKDLHEQQRLHLHQESPLLTKLTEHHRHPALALRDVARVAGNFYQQQLLSRLSKLLVSVDLLGNPALSFAHLQAGVYALAKQPIEAAETGGDVFEGMMRGAEDFLKHTGYGFFGGISRMAGVASDSLGALACDEVYVHTRKQHGRHKARNVEEGLQQGVEALGRALAGGFTGLVEEPVRGAAEGGFEGLLRGAGRGIAGFLVKPLTGVLDLAHKTAEAIKDASQVEGRQRPRFRLPRLLLGDFRLLVAYDAEAAEAKAILTDAEGQYWENLPVLFFALDRRLQTLTVLTASNILLFKYYSRNHAELRFLAPISCLLAVGHCSTPNSSISSPSNRNSKIRSSSFMDRHALVLQLRQEGESGVYYQQLLYSSARLQGHILNSLRLLLLQ</sequence>
<feature type="region of interest" description="Disordered" evidence="2">
    <location>
        <begin position="5607"/>
        <end position="5637"/>
    </location>
</feature>
<dbReference type="GO" id="GO:0045053">
    <property type="term" value="P:protein retention in Golgi apparatus"/>
    <property type="evidence" value="ECO:0007669"/>
    <property type="project" value="TreeGrafter"/>
</dbReference>
<feature type="compositionally biased region" description="Basic and acidic residues" evidence="2">
    <location>
        <begin position="63"/>
        <end position="73"/>
    </location>
</feature>
<gene>
    <name evidence="3" type="ORF">EAH_00025270</name>
</gene>
<feature type="compositionally biased region" description="Basic and acidic residues" evidence="2">
    <location>
        <begin position="854"/>
        <end position="864"/>
    </location>
</feature>
<feature type="region of interest" description="Disordered" evidence="2">
    <location>
        <begin position="933"/>
        <end position="1007"/>
    </location>
</feature>